<organism evidence="2 3">
    <name type="scientific">Botrytis hyacinthi</name>
    <dbReference type="NCBI Taxonomy" id="278943"/>
    <lineage>
        <taxon>Eukaryota</taxon>
        <taxon>Fungi</taxon>
        <taxon>Dikarya</taxon>
        <taxon>Ascomycota</taxon>
        <taxon>Pezizomycotina</taxon>
        <taxon>Leotiomycetes</taxon>
        <taxon>Helotiales</taxon>
        <taxon>Sclerotiniaceae</taxon>
        <taxon>Botrytis</taxon>
    </lineage>
</organism>
<name>A0A4Z1GLQ9_9HELO</name>
<feature type="compositionally biased region" description="Acidic residues" evidence="1">
    <location>
        <begin position="144"/>
        <end position="164"/>
    </location>
</feature>
<evidence type="ECO:0000256" key="1">
    <source>
        <dbReference type="SAM" id="MobiDB-lite"/>
    </source>
</evidence>
<dbReference type="EMBL" id="PQXK01000087">
    <property type="protein sequence ID" value="TGO37854.1"/>
    <property type="molecule type" value="Genomic_DNA"/>
</dbReference>
<proteinExistence type="predicted"/>
<protein>
    <submittedName>
        <fullName evidence="2">Uncharacterized protein</fullName>
    </submittedName>
</protein>
<feature type="compositionally biased region" description="Acidic residues" evidence="1">
    <location>
        <begin position="113"/>
        <end position="133"/>
    </location>
</feature>
<comment type="caution">
    <text evidence="2">The sequence shown here is derived from an EMBL/GenBank/DDBJ whole genome shotgun (WGS) entry which is preliminary data.</text>
</comment>
<gene>
    <name evidence="2" type="ORF">BHYA_0087g00120</name>
</gene>
<dbReference type="AlphaFoldDB" id="A0A4Z1GLQ9"/>
<accession>A0A4Z1GLQ9</accession>
<evidence type="ECO:0000313" key="2">
    <source>
        <dbReference type="EMBL" id="TGO37854.1"/>
    </source>
</evidence>
<evidence type="ECO:0000313" key="3">
    <source>
        <dbReference type="Proteomes" id="UP000297814"/>
    </source>
</evidence>
<sequence length="187" mass="22512">MSSVFHPYDAALRGTRIPKPSDPPGQDQNQDQDQAEEEKKNKKGKEIQNKKAWEQIKTQVDTLGYLEKRIRKEVEMNLKEVRRKLNGVEGIVGIMESLCRCMLGEKLEVRGEDEGENEGEDEDEDEEEEEMDDDMRARRRSWRDEDEDEEEEEEEKMYEEDMDDDMRARRWRRQRRQRQEIQEAERD</sequence>
<reference evidence="2 3" key="1">
    <citation type="submission" date="2017-12" db="EMBL/GenBank/DDBJ databases">
        <title>Comparative genomics of Botrytis spp.</title>
        <authorList>
            <person name="Valero-Jimenez C.A."/>
            <person name="Tapia P."/>
            <person name="Veloso J."/>
            <person name="Silva-Moreno E."/>
            <person name="Staats M."/>
            <person name="Valdes J.H."/>
            <person name="Van Kan J.A.L."/>
        </authorList>
    </citation>
    <scope>NUCLEOTIDE SEQUENCE [LARGE SCALE GENOMIC DNA]</scope>
    <source>
        <strain evidence="2 3">Bh0001</strain>
    </source>
</reference>
<feature type="compositionally biased region" description="Basic and acidic residues" evidence="1">
    <location>
        <begin position="37"/>
        <end position="51"/>
    </location>
</feature>
<keyword evidence="3" id="KW-1185">Reference proteome</keyword>
<dbReference type="Proteomes" id="UP000297814">
    <property type="component" value="Unassembled WGS sequence"/>
</dbReference>
<feature type="region of interest" description="Disordered" evidence="1">
    <location>
        <begin position="1"/>
        <end position="51"/>
    </location>
</feature>
<feature type="region of interest" description="Disordered" evidence="1">
    <location>
        <begin position="107"/>
        <end position="164"/>
    </location>
</feature>